<reference evidence="4 5" key="1">
    <citation type="journal article" date="2017" name="Environ. Microbiol.">
        <title>Decay of the glycolytic pathway and adaptation to intranuclear parasitism within Enterocytozoonidae microsporidia.</title>
        <authorList>
            <person name="Wiredu Boakye D."/>
            <person name="Jaroenlak P."/>
            <person name="Prachumwat A."/>
            <person name="Williams T.A."/>
            <person name="Bateman K.S."/>
            <person name="Itsathitphaisarn O."/>
            <person name="Sritunyalucksana K."/>
            <person name="Paszkiewicz K.H."/>
            <person name="Moore K.A."/>
            <person name="Stentiford G.D."/>
            <person name="Williams B.A."/>
        </authorList>
    </citation>
    <scope>NUCLEOTIDE SEQUENCE [LARGE SCALE GENOMIC DNA]</scope>
    <source>
        <strain evidence="5">canceri</strain>
    </source>
</reference>
<evidence type="ECO:0000313" key="4">
    <source>
        <dbReference type="EMBL" id="ORD96496.1"/>
    </source>
</evidence>
<feature type="region of interest" description="Disordered" evidence="1">
    <location>
        <begin position="38"/>
        <end position="59"/>
    </location>
</feature>
<gene>
    <name evidence="4" type="ORF">A0H76_457</name>
</gene>
<dbReference type="AlphaFoldDB" id="A0A1X0Q9Q8"/>
<evidence type="ECO:0000313" key="5">
    <source>
        <dbReference type="Proteomes" id="UP000192501"/>
    </source>
</evidence>
<evidence type="ECO:0000256" key="3">
    <source>
        <dbReference type="SAM" id="SignalP"/>
    </source>
</evidence>
<feature type="chain" id="PRO_5012665025" evidence="3">
    <location>
        <begin position="26"/>
        <end position="214"/>
    </location>
</feature>
<keyword evidence="3" id="KW-0732">Signal</keyword>
<sequence length="214" mass="24643">MNIKTSILHVVVALLLLLLLLRLNGEYFSMNTKETKLPTTAEDTGRKNPKLNSSNNNENEQLVNNEERMFNELSTQSINIKNDVFNKYDNKNEEVDDASMQNDKKPVDSKLNSLIKDNLKEENLKLSTTTNSDINELKFFVGTKSSENDESSDFNIKKSEKLNSISSIKDDSSNYFTKNSLIYKKTLAYHLLIILIEIQIILKLMRFLKKNLKK</sequence>
<feature type="signal peptide" evidence="3">
    <location>
        <begin position="1"/>
        <end position="25"/>
    </location>
</feature>
<organism evidence="4 5">
    <name type="scientific">Hepatospora eriocheir</name>
    <dbReference type="NCBI Taxonomy" id="1081669"/>
    <lineage>
        <taxon>Eukaryota</taxon>
        <taxon>Fungi</taxon>
        <taxon>Fungi incertae sedis</taxon>
        <taxon>Microsporidia</taxon>
        <taxon>Hepatosporidae</taxon>
        <taxon>Hepatospora</taxon>
    </lineage>
</organism>
<dbReference type="VEuPathDB" id="MicrosporidiaDB:HERIO_1254"/>
<dbReference type="Proteomes" id="UP000192501">
    <property type="component" value="Unassembled WGS sequence"/>
</dbReference>
<keyword evidence="2" id="KW-0812">Transmembrane</keyword>
<keyword evidence="2" id="KW-1133">Transmembrane helix</keyword>
<comment type="caution">
    <text evidence="4">The sequence shown here is derived from an EMBL/GenBank/DDBJ whole genome shotgun (WGS) entry which is preliminary data.</text>
</comment>
<dbReference type="EMBL" id="LTAI01001132">
    <property type="protein sequence ID" value="ORD96496.1"/>
    <property type="molecule type" value="Genomic_DNA"/>
</dbReference>
<protein>
    <submittedName>
        <fullName evidence="4">Uncharacterized protein</fullName>
    </submittedName>
</protein>
<proteinExistence type="predicted"/>
<evidence type="ECO:0000256" key="1">
    <source>
        <dbReference type="SAM" id="MobiDB-lite"/>
    </source>
</evidence>
<evidence type="ECO:0000256" key="2">
    <source>
        <dbReference type="SAM" id="Phobius"/>
    </source>
</evidence>
<feature type="transmembrane region" description="Helical" evidence="2">
    <location>
        <begin position="187"/>
        <end position="205"/>
    </location>
</feature>
<accession>A0A1X0Q9Q8</accession>
<name>A0A1X0Q9Q8_9MICR</name>
<keyword evidence="2" id="KW-0472">Membrane</keyword>
<dbReference type="VEuPathDB" id="MicrosporidiaDB:A0H76_457"/>